<evidence type="ECO:0000313" key="3">
    <source>
        <dbReference type="Proteomes" id="UP000800035"/>
    </source>
</evidence>
<organism evidence="2 3">
    <name type="scientific">Byssothecium circinans</name>
    <dbReference type="NCBI Taxonomy" id="147558"/>
    <lineage>
        <taxon>Eukaryota</taxon>
        <taxon>Fungi</taxon>
        <taxon>Dikarya</taxon>
        <taxon>Ascomycota</taxon>
        <taxon>Pezizomycotina</taxon>
        <taxon>Dothideomycetes</taxon>
        <taxon>Pleosporomycetidae</taxon>
        <taxon>Pleosporales</taxon>
        <taxon>Massarineae</taxon>
        <taxon>Massarinaceae</taxon>
        <taxon>Byssothecium</taxon>
    </lineage>
</organism>
<dbReference type="Proteomes" id="UP000800035">
    <property type="component" value="Unassembled WGS sequence"/>
</dbReference>
<evidence type="ECO:0000313" key="2">
    <source>
        <dbReference type="EMBL" id="KAF1958997.1"/>
    </source>
</evidence>
<keyword evidence="1" id="KW-1133">Transmembrane helix</keyword>
<keyword evidence="1" id="KW-0472">Membrane</keyword>
<sequence>MKNATGSFLFNFLSSNLNLLLACAIPLYIAGTYFRDVYRFRPANRKHENGSTTIPPTAPYIIPYLGHAIAFLRDPTEFVKQNIYLATKDTQRPVRLKLGPESLFVIQGARNLRTL</sequence>
<protein>
    <recommendedName>
        <fullName evidence="4">Cytochrome P450</fullName>
    </recommendedName>
</protein>
<accession>A0A6A5UCZ2</accession>
<feature type="transmembrane region" description="Helical" evidence="1">
    <location>
        <begin position="12"/>
        <end position="34"/>
    </location>
</feature>
<gene>
    <name evidence="2" type="ORF">CC80DRAFT_490748</name>
</gene>
<keyword evidence="1" id="KW-0812">Transmembrane</keyword>
<evidence type="ECO:0008006" key="4">
    <source>
        <dbReference type="Google" id="ProtNLM"/>
    </source>
</evidence>
<dbReference type="AlphaFoldDB" id="A0A6A5UCZ2"/>
<evidence type="ECO:0000256" key="1">
    <source>
        <dbReference type="SAM" id="Phobius"/>
    </source>
</evidence>
<name>A0A6A5UCZ2_9PLEO</name>
<dbReference type="PROSITE" id="PS51257">
    <property type="entry name" value="PROKAR_LIPOPROTEIN"/>
    <property type="match status" value="1"/>
</dbReference>
<proteinExistence type="predicted"/>
<dbReference type="EMBL" id="ML976986">
    <property type="protein sequence ID" value="KAF1958997.1"/>
    <property type="molecule type" value="Genomic_DNA"/>
</dbReference>
<reference evidence="2" key="1">
    <citation type="journal article" date="2020" name="Stud. Mycol.">
        <title>101 Dothideomycetes genomes: a test case for predicting lifestyles and emergence of pathogens.</title>
        <authorList>
            <person name="Haridas S."/>
            <person name="Albert R."/>
            <person name="Binder M."/>
            <person name="Bloem J."/>
            <person name="Labutti K."/>
            <person name="Salamov A."/>
            <person name="Andreopoulos B."/>
            <person name="Baker S."/>
            <person name="Barry K."/>
            <person name="Bills G."/>
            <person name="Bluhm B."/>
            <person name="Cannon C."/>
            <person name="Castanera R."/>
            <person name="Culley D."/>
            <person name="Daum C."/>
            <person name="Ezra D."/>
            <person name="Gonzalez J."/>
            <person name="Henrissat B."/>
            <person name="Kuo A."/>
            <person name="Liang C."/>
            <person name="Lipzen A."/>
            <person name="Lutzoni F."/>
            <person name="Magnuson J."/>
            <person name="Mondo S."/>
            <person name="Nolan M."/>
            <person name="Ohm R."/>
            <person name="Pangilinan J."/>
            <person name="Park H.-J."/>
            <person name="Ramirez L."/>
            <person name="Alfaro M."/>
            <person name="Sun H."/>
            <person name="Tritt A."/>
            <person name="Yoshinaga Y."/>
            <person name="Zwiers L.-H."/>
            <person name="Turgeon B."/>
            <person name="Goodwin S."/>
            <person name="Spatafora J."/>
            <person name="Crous P."/>
            <person name="Grigoriev I."/>
        </authorList>
    </citation>
    <scope>NUCLEOTIDE SEQUENCE</scope>
    <source>
        <strain evidence="2">CBS 675.92</strain>
    </source>
</reference>
<keyword evidence="3" id="KW-1185">Reference proteome</keyword>